<sequence>MDAELKCNNLSCRKILVDKAVVTTSCETHLTEPDDVVASLHPSNDYKTSVLSGLGPSLILEICGRAMSFWQYQIQQENSFQQAVVKNLNERNGQLQKQLDSVIREANGELSLLNTKVQGLEKELEMERRKVREMQESAREKDREYQKLKNHFDKIKRKALLAPNTLPNEGFSAPLPVVNNETQNNNVVGIDRHINKGRGNMFTNTGGVNAVVNGMEANGIQRTPLRGGVPNGPSSMSGHLLSDWQTLGRHDTNQGMGQYMTSASERSVSADEVENVLGNSRQINRQYMHRPMNNMGQYNGRMLAPQAAGNLQANAIRRPKGFRPSLPH</sequence>
<dbReference type="InParanoid" id="A0A286UMX5"/>
<dbReference type="GO" id="GO:0016874">
    <property type="term" value="F:ligase activity"/>
    <property type="evidence" value="ECO:0007669"/>
    <property type="project" value="UniProtKB-KW"/>
</dbReference>
<keyword evidence="1" id="KW-0175">Coiled coil</keyword>
<dbReference type="EMBL" id="NBII01000003">
    <property type="protein sequence ID" value="PAV20961.1"/>
    <property type="molecule type" value="Genomic_DNA"/>
</dbReference>
<comment type="caution">
    <text evidence="2">The sequence shown here is derived from an EMBL/GenBank/DDBJ whole genome shotgun (WGS) entry which is preliminary data.</text>
</comment>
<dbReference type="InterPro" id="IPR042448">
    <property type="entry name" value="CCNB1IP1"/>
</dbReference>
<dbReference type="Proteomes" id="UP000217199">
    <property type="component" value="Unassembled WGS sequence"/>
</dbReference>
<organism evidence="2 3">
    <name type="scientific">Pyrrhoderma noxium</name>
    <dbReference type="NCBI Taxonomy" id="2282107"/>
    <lineage>
        <taxon>Eukaryota</taxon>
        <taxon>Fungi</taxon>
        <taxon>Dikarya</taxon>
        <taxon>Basidiomycota</taxon>
        <taxon>Agaricomycotina</taxon>
        <taxon>Agaricomycetes</taxon>
        <taxon>Hymenochaetales</taxon>
        <taxon>Hymenochaetaceae</taxon>
        <taxon>Pyrrhoderma</taxon>
    </lineage>
</organism>
<feature type="coiled-coil region" evidence="1">
    <location>
        <begin position="85"/>
        <end position="158"/>
    </location>
</feature>
<evidence type="ECO:0000313" key="3">
    <source>
        <dbReference type="Proteomes" id="UP000217199"/>
    </source>
</evidence>
<dbReference type="PANTHER" id="PTHR14305:SF0">
    <property type="entry name" value="E3 UBIQUITIN-PROTEIN LIGASE CCNB1IP1"/>
    <property type="match status" value="1"/>
</dbReference>
<gene>
    <name evidence="2" type="ORF">PNOK_0358800</name>
</gene>
<dbReference type="GO" id="GO:0007131">
    <property type="term" value="P:reciprocal meiotic recombination"/>
    <property type="evidence" value="ECO:0007669"/>
    <property type="project" value="InterPro"/>
</dbReference>
<evidence type="ECO:0000256" key="1">
    <source>
        <dbReference type="SAM" id="Coils"/>
    </source>
</evidence>
<proteinExistence type="predicted"/>
<dbReference type="GO" id="GO:0000795">
    <property type="term" value="C:synaptonemal complex"/>
    <property type="evidence" value="ECO:0007669"/>
    <property type="project" value="InterPro"/>
</dbReference>
<evidence type="ECO:0000313" key="2">
    <source>
        <dbReference type="EMBL" id="PAV20961.1"/>
    </source>
</evidence>
<dbReference type="STRING" id="2282107.A0A286UMX5"/>
<keyword evidence="3" id="KW-1185">Reference proteome</keyword>
<dbReference type="GO" id="GO:0061630">
    <property type="term" value="F:ubiquitin protein ligase activity"/>
    <property type="evidence" value="ECO:0007669"/>
    <property type="project" value="InterPro"/>
</dbReference>
<dbReference type="PANTHER" id="PTHR14305">
    <property type="entry name" value="E3 UBIQUITIN-PROTEIN LIGASE CCNB1IP1"/>
    <property type="match status" value="1"/>
</dbReference>
<dbReference type="OrthoDB" id="441210at2759"/>
<protein>
    <submittedName>
        <fullName evidence="2">E3 ubiquitin-ligase ccnb1ip1</fullName>
    </submittedName>
</protein>
<reference evidence="2 3" key="1">
    <citation type="journal article" date="2017" name="Mol. Ecol.">
        <title>Comparative and population genomic landscape of Phellinus noxius: A hypervariable fungus causing root rot in trees.</title>
        <authorList>
            <person name="Chung C.L."/>
            <person name="Lee T.J."/>
            <person name="Akiba M."/>
            <person name="Lee H.H."/>
            <person name="Kuo T.H."/>
            <person name="Liu D."/>
            <person name="Ke H.M."/>
            <person name="Yokoi T."/>
            <person name="Roa M.B."/>
            <person name="Lu M.J."/>
            <person name="Chang Y.Y."/>
            <person name="Ann P.J."/>
            <person name="Tsai J.N."/>
            <person name="Chen C.Y."/>
            <person name="Tzean S.S."/>
            <person name="Ota Y."/>
            <person name="Hattori T."/>
            <person name="Sahashi N."/>
            <person name="Liou R.F."/>
            <person name="Kikuchi T."/>
            <person name="Tsai I.J."/>
        </authorList>
    </citation>
    <scope>NUCLEOTIDE SEQUENCE [LARGE SCALE GENOMIC DNA]</scope>
    <source>
        <strain evidence="2 3">FFPRI411160</strain>
    </source>
</reference>
<name>A0A286UMX5_9AGAM</name>
<dbReference type="AlphaFoldDB" id="A0A286UMX5"/>
<accession>A0A286UMX5</accession>